<dbReference type="InterPro" id="IPR036890">
    <property type="entry name" value="HATPase_C_sf"/>
</dbReference>
<keyword evidence="7" id="KW-1133">Transmembrane helix</keyword>
<dbReference type="PANTHER" id="PTHR34220:SF7">
    <property type="entry name" value="SENSOR HISTIDINE KINASE YPDA"/>
    <property type="match status" value="1"/>
</dbReference>
<comment type="caution">
    <text evidence="9">The sequence shown here is derived from an EMBL/GenBank/DDBJ whole genome shotgun (WGS) entry which is preliminary data.</text>
</comment>
<dbReference type="CDD" id="cd06225">
    <property type="entry name" value="HAMP"/>
    <property type="match status" value="1"/>
</dbReference>
<evidence type="ECO:0000256" key="5">
    <source>
        <dbReference type="ARBA" id="ARBA00022777"/>
    </source>
</evidence>
<evidence type="ECO:0000259" key="8">
    <source>
        <dbReference type="PROSITE" id="PS50885"/>
    </source>
</evidence>
<keyword evidence="4" id="KW-0808">Transferase</keyword>
<dbReference type="InterPro" id="IPR033462">
    <property type="entry name" value="Cache_3-Cache_2"/>
</dbReference>
<dbReference type="CDD" id="cd12912">
    <property type="entry name" value="PDC2_MCP_like"/>
    <property type="match status" value="1"/>
</dbReference>
<dbReference type="Gene3D" id="6.10.340.10">
    <property type="match status" value="1"/>
</dbReference>
<dbReference type="SMART" id="SM00387">
    <property type="entry name" value="HATPase_c"/>
    <property type="match status" value="1"/>
</dbReference>
<accession>A0ABR8MUL0</accession>
<organism evidence="9 10">
    <name type="scientific">Paenibacillus terricola</name>
    <dbReference type="NCBI Taxonomy" id="2763503"/>
    <lineage>
        <taxon>Bacteria</taxon>
        <taxon>Bacillati</taxon>
        <taxon>Bacillota</taxon>
        <taxon>Bacilli</taxon>
        <taxon>Bacillales</taxon>
        <taxon>Paenibacillaceae</taxon>
        <taxon>Paenibacillus</taxon>
    </lineage>
</organism>
<dbReference type="Pfam" id="PF02518">
    <property type="entry name" value="HATPase_c"/>
    <property type="match status" value="1"/>
</dbReference>
<dbReference type="Gene3D" id="3.30.450.20">
    <property type="entry name" value="PAS domain"/>
    <property type="match status" value="1"/>
</dbReference>
<dbReference type="Pfam" id="PF17201">
    <property type="entry name" value="Cache_3-Cache_2"/>
    <property type="match status" value="1"/>
</dbReference>
<dbReference type="Gene3D" id="3.30.565.10">
    <property type="entry name" value="Histidine kinase-like ATPase, C-terminal domain"/>
    <property type="match status" value="1"/>
</dbReference>
<evidence type="ECO:0000256" key="3">
    <source>
        <dbReference type="ARBA" id="ARBA00022553"/>
    </source>
</evidence>
<dbReference type="SUPFAM" id="SSF55874">
    <property type="entry name" value="ATPase domain of HSP90 chaperone/DNA topoisomerase II/histidine kinase"/>
    <property type="match status" value="1"/>
</dbReference>
<sequence>MLYSLRSRLMVAFSILLIIPFISLVYILTSESAKLIKNSLEVSASQTIEQYASHVTTLMKQLEDIGNQVLGSSTTQTWLADLRNSDSEDQEREELLSKRKVRDFLSSYAVNNSNGVSISLFTSAKGGLWTQDRTYEQQPWFLDYKEQDVKWTGAHLDEDQPDESMRSRSVNGYLLPLVELQTLTSVGIVKVNYPTSVLREPLERIHFGETGRVFLLDVDGRSVLGQQLTGEEAILQEGESKLAKVRQTNLVGKQKRESGVFAIRNQGKPYLVFYRELPDQNWTIIGVVPERELYAKLNRIKETMLLVSGILLVIVLVVAFSLSKSITTPLTRMARSMKLVKRGEFDEAIKQMPNTQRGHSEIGYVTSAFGQMTHQLKYLIETEYETNLRRKNAEYKALLLQINPHFYNNTLEIISGLAAMKRNDLVMDAIEALGQMMRYSLDLSSDQVWVREELAYIRDYLFILKLRYDDRLQVRIEEAPGASELKMPKFILQPLVENAVKYSLENGEKALVELGAEARDGWLYLTIADNGIGMNGELAAELQRGLSGADTTAILYTEGNSIGLRNVLARCRVQYGDAFEVHIASSPDSGTTITMRLPANRS</sequence>
<keyword evidence="3" id="KW-0597">Phosphoprotein</keyword>
<keyword evidence="7" id="KW-0812">Transmembrane</keyword>
<evidence type="ECO:0000256" key="4">
    <source>
        <dbReference type="ARBA" id="ARBA00022679"/>
    </source>
</evidence>
<protein>
    <submittedName>
        <fullName evidence="9">Sensor histidine kinase</fullName>
    </submittedName>
</protein>
<dbReference type="InterPro" id="IPR010559">
    <property type="entry name" value="Sig_transdc_His_kin_internal"/>
</dbReference>
<comment type="subcellular location">
    <subcellularLocation>
        <location evidence="1">Cell membrane</location>
        <topology evidence="1">Multi-pass membrane protein</topology>
    </subcellularLocation>
</comment>
<evidence type="ECO:0000256" key="6">
    <source>
        <dbReference type="ARBA" id="ARBA00023136"/>
    </source>
</evidence>
<keyword evidence="6 7" id="KW-0472">Membrane</keyword>
<dbReference type="PANTHER" id="PTHR34220">
    <property type="entry name" value="SENSOR HISTIDINE KINASE YPDA"/>
    <property type="match status" value="1"/>
</dbReference>
<keyword evidence="5 9" id="KW-0418">Kinase</keyword>
<name>A0ABR8MUL0_9BACL</name>
<evidence type="ECO:0000256" key="2">
    <source>
        <dbReference type="ARBA" id="ARBA00022475"/>
    </source>
</evidence>
<feature type="domain" description="HAMP" evidence="8">
    <location>
        <begin position="324"/>
        <end position="381"/>
    </location>
</feature>
<reference evidence="9 10" key="1">
    <citation type="submission" date="2020-09" db="EMBL/GenBank/DDBJ databases">
        <title>Paenibacillus sp. strain PR3 16S rRNA gene Genome sequencing and assembly.</title>
        <authorList>
            <person name="Kim J."/>
        </authorList>
    </citation>
    <scope>NUCLEOTIDE SEQUENCE [LARGE SCALE GENOMIC DNA]</scope>
    <source>
        <strain evidence="9 10">PR3</strain>
    </source>
</reference>
<dbReference type="SUPFAM" id="SSF158472">
    <property type="entry name" value="HAMP domain-like"/>
    <property type="match status" value="1"/>
</dbReference>
<dbReference type="Pfam" id="PF06580">
    <property type="entry name" value="His_kinase"/>
    <property type="match status" value="1"/>
</dbReference>
<dbReference type="EMBL" id="JACXZA010000002">
    <property type="protein sequence ID" value="MBD3918585.1"/>
    <property type="molecule type" value="Genomic_DNA"/>
</dbReference>
<evidence type="ECO:0000313" key="10">
    <source>
        <dbReference type="Proteomes" id="UP000609346"/>
    </source>
</evidence>
<feature type="transmembrane region" description="Helical" evidence="7">
    <location>
        <begin position="12"/>
        <end position="29"/>
    </location>
</feature>
<feature type="transmembrane region" description="Helical" evidence="7">
    <location>
        <begin position="303"/>
        <end position="322"/>
    </location>
</feature>
<proteinExistence type="predicted"/>
<dbReference type="RefSeq" id="WP_191202906.1">
    <property type="nucleotide sequence ID" value="NZ_JACXZA010000002.1"/>
</dbReference>
<dbReference type="PROSITE" id="PS50885">
    <property type="entry name" value="HAMP"/>
    <property type="match status" value="1"/>
</dbReference>
<gene>
    <name evidence="9" type="ORF">H8B09_07470</name>
</gene>
<dbReference type="Proteomes" id="UP000609346">
    <property type="component" value="Unassembled WGS sequence"/>
</dbReference>
<evidence type="ECO:0000256" key="7">
    <source>
        <dbReference type="SAM" id="Phobius"/>
    </source>
</evidence>
<keyword evidence="10" id="KW-1185">Reference proteome</keyword>
<dbReference type="InterPro" id="IPR003594">
    <property type="entry name" value="HATPase_dom"/>
</dbReference>
<dbReference type="InterPro" id="IPR050640">
    <property type="entry name" value="Bact_2-comp_sensor_kinase"/>
</dbReference>
<dbReference type="GO" id="GO:0016301">
    <property type="term" value="F:kinase activity"/>
    <property type="evidence" value="ECO:0007669"/>
    <property type="project" value="UniProtKB-KW"/>
</dbReference>
<keyword evidence="2" id="KW-1003">Cell membrane</keyword>
<evidence type="ECO:0000313" key="9">
    <source>
        <dbReference type="EMBL" id="MBD3918585.1"/>
    </source>
</evidence>
<evidence type="ECO:0000256" key="1">
    <source>
        <dbReference type="ARBA" id="ARBA00004651"/>
    </source>
</evidence>
<dbReference type="InterPro" id="IPR003660">
    <property type="entry name" value="HAMP_dom"/>
</dbReference>